<name>A0ABQ4A211_9ACTN</name>
<dbReference type="InterPro" id="IPR027417">
    <property type="entry name" value="P-loop_NTPase"/>
</dbReference>
<proteinExistence type="predicted"/>
<evidence type="ECO:0008006" key="3">
    <source>
        <dbReference type="Google" id="ProtNLM"/>
    </source>
</evidence>
<gene>
    <name evidence="1" type="ORF">Ahu01nite_079930</name>
</gene>
<evidence type="ECO:0000313" key="2">
    <source>
        <dbReference type="Proteomes" id="UP000603200"/>
    </source>
</evidence>
<evidence type="ECO:0000313" key="1">
    <source>
        <dbReference type="EMBL" id="GIE24891.1"/>
    </source>
</evidence>
<accession>A0ABQ4A211</accession>
<reference evidence="1 2" key="1">
    <citation type="submission" date="2021-01" db="EMBL/GenBank/DDBJ databases">
        <title>Whole genome shotgun sequence of Actinoplanes humidus NBRC 14915.</title>
        <authorList>
            <person name="Komaki H."/>
            <person name="Tamura T."/>
        </authorList>
    </citation>
    <scope>NUCLEOTIDE SEQUENCE [LARGE SCALE GENOMIC DNA]</scope>
    <source>
        <strain evidence="1 2">NBRC 14915</strain>
    </source>
</reference>
<organism evidence="1 2">
    <name type="scientific">Winogradskya humida</name>
    <dbReference type="NCBI Taxonomy" id="113566"/>
    <lineage>
        <taxon>Bacteria</taxon>
        <taxon>Bacillati</taxon>
        <taxon>Actinomycetota</taxon>
        <taxon>Actinomycetes</taxon>
        <taxon>Micromonosporales</taxon>
        <taxon>Micromonosporaceae</taxon>
        <taxon>Winogradskya</taxon>
    </lineage>
</organism>
<dbReference type="Gene3D" id="3.40.50.300">
    <property type="entry name" value="P-loop containing nucleotide triphosphate hydrolases"/>
    <property type="match status" value="1"/>
</dbReference>
<protein>
    <recommendedName>
        <fullName evidence="3">Response regulatory domain-containing protein</fullName>
    </recommendedName>
</protein>
<dbReference type="EMBL" id="BOMN01000113">
    <property type="protein sequence ID" value="GIE24891.1"/>
    <property type="molecule type" value="Genomic_DNA"/>
</dbReference>
<comment type="caution">
    <text evidence="1">The sequence shown here is derived from an EMBL/GenBank/DDBJ whole genome shotgun (WGS) entry which is preliminary data.</text>
</comment>
<dbReference type="Proteomes" id="UP000603200">
    <property type="component" value="Unassembled WGS sequence"/>
</dbReference>
<sequence>MRELPRLRSRADVERWTRKGPSGLLALAGEVEVSRYRHPPNHAEAMAVVEVVRQWYPLVLLDLMMAEIRGVWRVLADASVALLVARATPDSIQHALRLLTYQQRIRTPHTPAVPVLVVVSTSPRTPGEVRAVLRQAAGVAAAVHPIPYDPMLAVAAPIDARLLAKATRRALLNLAADVLRRCAPAPTVSTDGAS</sequence>
<keyword evidence="2" id="KW-1185">Reference proteome</keyword>
<dbReference type="SUPFAM" id="SSF52540">
    <property type="entry name" value="P-loop containing nucleoside triphosphate hydrolases"/>
    <property type="match status" value="1"/>
</dbReference>